<keyword evidence="10" id="KW-0408">Iron</keyword>
<reference evidence="21" key="1">
    <citation type="submission" date="2023-07" db="EMBL/GenBank/DDBJ databases">
        <title>draft genome sequence of fig (Ficus carica).</title>
        <authorList>
            <person name="Takahashi T."/>
            <person name="Nishimura K."/>
        </authorList>
    </citation>
    <scope>NUCLEOTIDE SEQUENCE</scope>
</reference>
<dbReference type="Pfam" id="PF13307">
    <property type="entry name" value="Helicase_C_2"/>
    <property type="match status" value="1"/>
</dbReference>
<keyword evidence="8" id="KW-0347">Helicase</keyword>
<dbReference type="GO" id="GO:0003677">
    <property type="term" value="F:DNA binding"/>
    <property type="evidence" value="ECO:0007669"/>
    <property type="project" value="UniProtKB-KW"/>
</dbReference>
<sequence length="1062" mass="119115">MPTYRIRGVDVDFPFEAYDCQLVYMEKVIQSLQDRCNALLESPTGTGKTLCLLCATLAWRKSLGNFSTGVSVSSSQNDSASQSVTSKLPTIVYTSRTHSQIRQVIQELKRTSYRPKMVILGSREQLCIHEKVSLLHGKAQSNACVMLRRNRDQKENQGKHEKPRCGHYYRVADYLKSNPHLGDEPVDIEDLVNIGKSSGPCPYYMSREIHKVVDILFAPYNYLIDHGYRKSLKLNFKNSILIFDEAHNLESLCADAASFDLPSWLLTACISEAKNCIDISVTRREISDDKSNNPDNYAILRALLLKLEKRIAEVPIGSKELGFSKPGPYIYELLADLNITHSTSSKLANIIDDATKLLEEDNQQKGKSTICRLESISNMLNIIFRQDTSHAKYYRVHVQEVEASASDGLRGKAASRTLSWWCFNPGIALEEFPKMDVGSIILTSGTLSPMDSFAQELKLAFPIRLENPHVITSNQIWAGVVPSGPSSYSFNSSYRSRDSLEYKQELGNAIVNFARIVPDGLLVFFPSYYLLDQCTACWKTTNQANSATIWERISKHKKPVVEPRQSSLFSLSIEDYMAKLKDTSSTGAVFFAVCRGKVSEGLDFADHAGRAVVITGMPFATMTDPKVRLKREYLDEQTHFQREACKSNALAGEDWYSQQASRAVNQAVGRVIRHRHDYGAIIFCDERFSHSNRQSQISLWIQPHLKCYSKFGDVVLTLTRFFRDGRDRGPTKLKLLESEKPDSISTTKSAMVGQVNGAPLDDIPSLFGSSMSGDGKASEVKVELSRYKFNLEKLQHSTTSAGLILEKVQAANRSSLTSYKDRSVTSTSSNELQGKEKKLLISDGKGLQNRSSIIIDSPGISILDEESFKALLTPCPSKKRKVVGTKHGEMCHEENFKDHSYRLRNCESNDLSSSPNSLECESRRNSESGSVRRAQVGAPQLSKDSRTSNNNKKTDGKVVGQKDNVPSGNEETRGSDFLIQVEEKLSASEYKEFVNLMKALKSKAMKINEVLDSISRLFSGPERFSLFKRFKDFIPAKYHSIYDQYLRTNNSTCNGRGVKEEL</sequence>
<evidence type="ECO:0000256" key="8">
    <source>
        <dbReference type="ARBA" id="ARBA00022806"/>
    </source>
</evidence>
<comment type="caution">
    <text evidence="21">The sequence shown here is derived from an EMBL/GenBank/DDBJ whole genome shotgun (WGS) entry which is preliminary data.</text>
</comment>
<evidence type="ECO:0000259" key="20">
    <source>
        <dbReference type="PROSITE" id="PS51193"/>
    </source>
</evidence>
<dbReference type="PANTHER" id="PTHR11472">
    <property type="entry name" value="DNA REPAIR DEAD HELICASE RAD3/XP-D SUBFAMILY MEMBER"/>
    <property type="match status" value="1"/>
</dbReference>
<gene>
    <name evidence="21" type="ORF">TIFTF001_006662</name>
</gene>
<dbReference type="NCBIfam" id="TIGR00604">
    <property type="entry name" value="rad3"/>
    <property type="match status" value="1"/>
</dbReference>
<feature type="region of interest" description="Disordered" evidence="18">
    <location>
        <begin position="907"/>
        <end position="975"/>
    </location>
</feature>
<feature type="domain" description="Helicase ATP-binding" evidence="20">
    <location>
        <begin position="7"/>
        <end position="314"/>
    </location>
</feature>
<keyword evidence="11" id="KW-0411">Iron-sulfur</keyword>
<dbReference type="GO" id="GO:0046872">
    <property type="term" value="F:metal ion binding"/>
    <property type="evidence" value="ECO:0007669"/>
    <property type="project" value="UniProtKB-KW"/>
</dbReference>
<comment type="similarity">
    <text evidence="2">Belongs to the helicase family. RAD3/XPD subfamily.</text>
</comment>
<dbReference type="GO" id="GO:0006281">
    <property type="term" value="P:DNA repair"/>
    <property type="evidence" value="ECO:0007669"/>
    <property type="project" value="UniProtKB-KW"/>
</dbReference>
<comment type="catalytic activity">
    <reaction evidence="16">
        <text>ATP + H2O = ADP + phosphate + H(+)</text>
        <dbReference type="Rhea" id="RHEA:13065"/>
        <dbReference type="ChEBI" id="CHEBI:15377"/>
        <dbReference type="ChEBI" id="CHEBI:15378"/>
        <dbReference type="ChEBI" id="CHEBI:30616"/>
        <dbReference type="ChEBI" id="CHEBI:43474"/>
        <dbReference type="ChEBI" id="CHEBI:456216"/>
    </reaction>
</comment>
<evidence type="ECO:0000256" key="1">
    <source>
        <dbReference type="ARBA" id="ARBA00004123"/>
    </source>
</evidence>
<dbReference type="Proteomes" id="UP001187192">
    <property type="component" value="Unassembled WGS sequence"/>
</dbReference>
<evidence type="ECO:0000256" key="17">
    <source>
        <dbReference type="ARBA" id="ARBA00073810"/>
    </source>
</evidence>
<accession>A0AA87ZPG7</accession>
<dbReference type="InterPro" id="IPR002464">
    <property type="entry name" value="DNA/RNA_helicase_DEAH_CS"/>
</dbReference>
<evidence type="ECO:0000256" key="7">
    <source>
        <dbReference type="ARBA" id="ARBA00022801"/>
    </source>
</evidence>
<dbReference type="EMBL" id="BTGU01000006">
    <property type="protein sequence ID" value="GMN37249.1"/>
    <property type="molecule type" value="Genomic_DNA"/>
</dbReference>
<comment type="subcellular location">
    <subcellularLocation>
        <location evidence="1">Nucleus</location>
    </subcellularLocation>
</comment>
<evidence type="ECO:0000259" key="19">
    <source>
        <dbReference type="PROSITE" id="PS51192"/>
    </source>
</evidence>
<feature type="compositionally biased region" description="Polar residues" evidence="18">
    <location>
        <begin position="908"/>
        <end position="919"/>
    </location>
</feature>
<evidence type="ECO:0000256" key="16">
    <source>
        <dbReference type="ARBA" id="ARBA00049360"/>
    </source>
</evidence>
<keyword evidence="14" id="KW-0413">Isomerase</keyword>
<dbReference type="GO" id="GO:0016818">
    <property type="term" value="F:hydrolase activity, acting on acid anhydrides, in phosphorus-containing anhydrides"/>
    <property type="evidence" value="ECO:0007669"/>
    <property type="project" value="InterPro"/>
</dbReference>
<organism evidence="21 22">
    <name type="scientific">Ficus carica</name>
    <name type="common">Common fig</name>
    <dbReference type="NCBI Taxonomy" id="3494"/>
    <lineage>
        <taxon>Eukaryota</taxon>
        <taxon>Viridiplantae</taxon>
        <taxon>Streptophyta</taxon>
        <taxon>Embryophyta</taxon>
        <taxon>Tracheophyta</taxon>
        <taxon>Spermatophyta</taxon>
        <taxon>Magnoliopsida</taxon>
        <taxon>eudicotyledons</taxon>
        <taxon>Gunneridae</taxon>
        <taxon>Pentapetalae</taxon>
        <taxon>rosids</taxon>
        <taxon>fabids</taxon>
        <taxon>Rosales</taxon>
        <taxon>Moraceae</taxon>
        <taxon>Ficeae</taxon>
        <taxon>Ficus</taxon>
    </lineage>
</organism>
<evidence type="ECO:0000256" key="4">
    <source>
        <dbReference type="ARBA" id="ARBA00022723"/>
    </source>
</evidence>
<dbReference type="InterPro" id="IPR027417">
    <property type="entry name" value="P-loop_NTPase"/>
</dbReference>
<evidence type="ECO:0000256" key="9">
    <source>
        <dbReference type="ARBA" id="ARBA00022840"/>
    </source>
</evidence>
<dbReference type="FunFam" id="3.40.50.300:FF:001365">
    <property type="entry name" value="Regulator of telomere elongation helicase 1 homolog"/>
    <property type="match status" value="1"/>
</dbReference>
<dbReference type="SUPFAM" id="SSF52540">
    <property type="entry name" value="P-loop containing nucleoside triphosphate hydrolases"/>
    <property type="match status" value="1"/>
</dbReference>
<dbReference type="Gene3D" id="1.20.1160.20">
    <property type="match status" value="1"/>
</dbReference>
<keyword evidence="22" id="KW-1185">Reference proteome</keyword>
<dbReference type="FunFam" id="3.40.50.300:FF:000431">
    <property type="entry name" value="Regulator of telomere elongation helicase 1"/>
    <property type="match status" value="1"/>
</dbReference>
<keyword evidence="9" id="KW-0067">ATP-binding</keyword>
<evidence type="ECO:0000256" key="5">
    <source>
        <dbReference type="ARBA" id="ARBA00022741"/>
    </source>
</evidence>
<dbReference type="SMART" id="SM00487">
    <property type="entry name" value="DEXDc"/>
    <property type="match status" value="1"/>
</dbReference>
<dbReference type="GO" id="GO:0003678">
    <property type="term" value="F:DNA helicase activity"/>
    <property type="evidence" value="ECO:0007669"/>
    <property type="project" value="InterPro"/>
</dbReference>
<evidence type="ECO:0000256" key="2">
    <source>
        <dbReference type="ARBA" id="ARBA00009146"/>
    </source>
</evidence>
<evidence type="ECO:0000313" key="21">
    <source>
        <dbReference type="EMBL" id="GMN37249.1"/>
    </source>
</evidence>
<dbReference type="AlphaFoldDB" id="A0AA87ZPG7"/>
<dbReference type="GO" id="GO:0010569">
    <property type="term" value="P:regulation of double-strand break repair via homologous recombination"/>
    <property type="evidence" value="ECO:0007669"/>
    <property type="project" value="TreeGrafter"/>
</dbReference>
<dbReference type="GO" id="GO:0090657">
    <property type="term" value="P:telomeric loop disassembly"/>
    <property type="evidence" value="ECO:0007669"/>
    <property type="project" value="TreeGrafter"/>
</dbReference>
<keyword evidence="12" id="KW-0238">DNA-binding</keyword>
<dbReference type="GO" id="GO:0005524">
    <property type="term" value="F:ATP binding"/>
    <property type="evidence" value="ECO:0007669"/>
    <property type="project" value="UniProtKB-KW"/>
</dbReference>
<keyword evidence="4" id="KW-0479">Metal-binding</keyword>
<evidence type="ECO:0000256" key="12">
    <source>
        <dbReference type="ARBA" id="ARBA00023125"/>
    </source>
</evidence>
<dbReference type="GO" id="GO:0051539">
    <property type="term" value="F:4 iron, 4 sulfur cluster binding"/>
    <property type="evidence" value="ECO:0007669"/>
    <property type="project" value="UniProtKB-KW"/>
</dbReference>
<keyword evidence="3" id="KW-0004">4Fe-4S</keyword>
<dbReference type="InterPro" id="IPR014001">
    <property type="entry name" value="Helicase_ATP-bd"/>
</dbReference>
<dbReference type="InterPro" id="IPR006555">
    <property type="entry name" value="ATP-dep_Helicase_C"/>
</dbReference>
<dbReference type="GO" id="GO:0045910">
    <property type="term" value="P:negative regulation of DNA recombination"/>
    <property type="evidence" value="ECO:0007669"/>
    <property type="project" value="TreeGrafter"/>
</dbReference>
<evidence type="ECO:0000256" key="15">
    <source>
        <dbReference type="ARBA" id="ARBA00023242"/>
    </source>
</evidence>
<dbReference type="CDD" id="cd17970">
    <property type="entry name" value="DEAHc_FancJ"/>
    <property type="match status" value="1"/>
</dbReference>
<evidence type="ECO:0000256" key="14">
    <source>
        <dbReference type="ARBA" id="ARBA00023235"/>
    </source>
</evidence>
<feature type="domain" description="Helicase ATP-binding" evidence="19">
    <location>
        <begin position="29"/>
        <end position="288"/>
    </location>
</feature>
<dbReference type="InterPro" id="IPR049909">
    <property type="entry name" value="Rtel1_HHD"/>
</dbReference>
<dbReference type="InterPro" id="IPR045028">
    <property type="entry name" value="DinG/Rad3-like"/>
</dbReference>
<evidence type="ECO:0000256" key="11">
    <source>
        <dbReference type="ARBA" id="ARBA00023014"/>
    </source>
</evidence>
<dbReference type="SMART" id="SM00491">
    <property type="entry name" value="HELICc2"/>
    <property type="match status" value="1"/>
</dbReference>
<evidence type="ECO:0000256" key="13">
    <source>
        <dbReference type="ARBA" id="ARBA00023204"/>
    </source>
</evidence>
<keyword evidence="6" id="KW-0227">DNA damage</keyword>
<dbReference type="Gene3D" id="3.40.50.300">
    <property type="entry name" value="P-loop containing nucleotide triphosphate hydrolases"/>
    <property type="match status" value="2"/>
</dbReference>
<dbReference type="Pfam" id="PF06733">
    <property type="entry name" value="DEAD_2"/>
    <property type="match status" value="1"/>
</dbReference>
<dbReference type="InterPro" id="IPR006554">
    <property type="entry name" value="Helicase-like_DEXD_c2"/>
</dbReference>
<dbReference type="GO" id="GO:0005634">
    <property type="term" value="C:nucleus"/>
    <property type="evidence" value="ECO:0007669"/>
    <property type="project" value="UniProtKB-SubCell"/>
</dbReference>
<dbReference type="PROSITE" id="PS00690">
    <property type="entry name" value="DEAH_ATP_HELICASE"/>
    <property type="match status" value="1"/>
</dbReference>
<keyword evidence="13" id="KW-0234">DNA repair</keyword>
<dbReference type="Pfam" id="PF23109">
    <property type="entry name" value="ARCH_RTEL1"/>
    <property type="match status" value="1"/>
</dbReference>
<dbReference type="InterPro" id="IPR014013">
    <property type="entry name" value="Helic_SF1/SF2_ATP-bd_DinG/Rad3"/>
</dbReference>
<dbReference type="GO" id="GO:1904430">
    <property type="term" value="P:negative regulation of t-circle formation"/>
    <property type="evidence" value="ECO:0007669"/>
    <property type="project" value="TreeGrafter"/>
</dbReference>
<dbReference type="CDD" id="cd13932">
    <property type="entry name" value="HN_RTEL1"/>
    <property type="match status" value="1"/>
</dbReference>
<dbReference type="PROSITE" id="PS51193">
    <property type="entry name" value="HELICASE_ATP_BIND_2"/>
    <property type="match status" value="1"/>
</dbReference>
<protein>
    <recommendedName>
        <fullName evidence="17">Regulator of telomere elongation helicase 1 homolog</fullName>
    </recommendedName>
</protein>
<dbReference type="InterPro" id="IPR057498">
    <property type="entry name" value="Rtel1_ARCH"/>
</dbReference>
<dbReference type="InterPro" id="IPR010614">
    <property type="entry name" value="RAD3-like_helicase_DEAD"/>
</dbReference>
<dbReference type="InterPro" id="IPR013020">
    <property type="entry name" value="Rad3/Chl1-like"/>
</dbReference>
<keyword evidence="5" id="KW-0547">Nucleotide-binding</keyword>
<evidence type="ECO:0000256" key="18">
    <source>
        <dbReference type="SAM" id="MobiDB-lite"/>
    </source>
</evidence>
<dbReference type="PROSITE" id="PS51192">
    <property type="entry name" value="HELICASE_ATP_BIND_1"/>
    <property type="match status" value="1"/>
</dbReference>
<keyword evidence="15" id="KW-0539">Nucleus</keyword>
<dbReference type="PANTHER" id="PTHR11472:SF34">
    <property type="entry name" value="REGULATOR OF TELOMERE ELONGATION HELICASE 1"/>
    <property type="match status" value="1"/>
</dbReference>
<evidence type="ECO:0000256" key="10">
    <source>
        <dbReference type="ARBA" id="ARBA00023004"/>
    </source>
</evidence>
<dbReference type="SMART" id="SM00488">
    <property type="entry name" value="DEXDc2"/>
    <property type="match status" value="1"/>
</dbReference>
<evidence type="ECO:0000313" key="22">
    <source>
        <dbReference type="Proteomes" id="UP001187192"/>
    </source>
</evidence>
<evidence type="ECO:0000256" key="3">
    <source>
        <dbReference type="ARBA" id="ARBA00022485"/>
    </source>
</evidence>
<evidence type="ECO:0000256" key="6">
    <source>
        <dbReference type="ARBA" id="ARBA00022763"/>
    </source>
</evidence>
<dbReference type="GO" id="GO:0070182">
    <property type="term" value="F:DNA polymerase binding"/>
    <property type="evidence" value="ECO:0007669"/>
    <property type="project" value="TreeGrafter"/>
</dbReference>
<keyword evidence="7" id="KW-0378">Hydrolase</keyword>
<dbReference type="Pfam" id="PF23116">
    <property type="entry name" value="HHD_RTEL1"/>
    <property type="match status" value="1"/>
</dbReference>
<dbReference type="CDD" id="cd18788">
    <property type="entry name" value="SF2_C_XPD"/>
    <property type="match status" value="1"/>
</dbReference>
<name>A0AA87ZPG7_FICCA</name>
<proteinExistence type="inferred from homology"/>